<evidence type="ECO:0000313" key="7">
    <source>
        <dbReference type="EMBL" id="ENO99045.1"/>
    </source>
</evidence>
<gene>
    <name evidence="7" type="ORF">C667_00255</name>
</gene>
<dbReference type="Proteomes" id="UP000013047">
    <property type="component" value="Unassembled WGS sequence"/>
</dbReference>
<protein>
    <submittedName>
        <fullName evidence="7">ECF subfamily RNA polymerase sigma factor</fullName>
    </submittedName>
</protein>
<evidence type="ECO:0000313" key="8">
    <source>
        <dbReference type="Proteomes" id="UP000013047"/>
    </source>
</evidence>
<dbReference type="Pfam" id="PF04542">
    <property type="entry name" value="Sigma70_r2"/>
    <property type="match status" value="1"/>
</dbReference>
<dbReference type="InterPro" id="IPR013324">
    <property type="entry name" value="RNA_pol_sigma_r3/r4-like"/>
</dbReference>
<dbReference type="InterPro" id="IPR036388">
    <property type="entry name" value="WH-like_DNA-bd_sf"/>
</dbReference>
<name>N6Z592_9RHOO</name>
<sequence>MFVSAAQSAIQQQVHALYSDHHGWLHGWLRRKLGCTHRAADLAHDTFVRLLTSRMPARLDEPRAYLSTIARGLVIDHWRRREIEQAWLDTLAALPEAQAPSPEQRLTILEALIAVDQALEELPAAVRQAFLWAQLEGLTCPQIAQRLGVSLATAERYVAKALRRCYELRFEP</sequence>
<dbReference type="EMBL" id="AMXF01000001">
    <property type="protein sequence ID" value="ENO99045.1"/>
    <property type="molecule type" value="Genomic_DNA"/>
</dbReference>
<dbReference type="SUPFAM" id="SSF88659">
    <property type="entry name" value="Sigma3 and sigma4 domains of RNA polymerase sigma factors"/>
    <property type="match status" value="1"/>
</dbReference>
<feature type="domain" description="RNA polymerase sigma factor 70 region 4 type 2" evidence="6">
    <location>
        <begin position="114"/>
        <end position="165"/>
    </location>
</feature>
<dbReference type="FunFam" id="1.10.1740.10:FF:000009">
    <property type="entry name" value="RNA polymerase sigma factor"/>
    <property type="match status" value="1"/>
</dbReference>
<dbReference type="InterPro" id="IPR007627">
    <property type="entry name" value="RNA_pol_sigma70_r2"/>
</dbReference>
<keyword evidence="8" id="KW-1185">Reference proteome</keyword>
<dbReference type="RefSeq" id="WP_004354817.1">
    <property type="nucleotide sequence ID" value="NZ_AMXF01000001.1"/>
</dbReference>
<evidence type="ECO:0000256" key="1">
    <source>
        <dbReference type="ARBA" id="ARBA00010641"/>
    </source>
</evidence>
<evidence type="ECO:0000259" key="6">
    <source>
        <dbReference type="Pfam" id="PF08281"/>
    </source>
</evidence>
<dbReference type="PANTHER" id="PTHR43133">
    <property type="entry name" value="RNA POLYMERASE ECF-TYPE SIGMA FACTO"/>
    <property type="match status" value="1"/>
</dbReference>
<keyword evidence="2" id="KW-0805">Transcription regulation</keyword>
<dbReference type="InterPro" id="IPR013249">
    <property type="entry name" value="RNA_pol_sigma70_r4_t2"/>
</dbReference>
<evidence type="ECO:0000256" key="2">
    <source>
        <dbReference type="ARBA" id="ARBA00023015"/>
    </source>
</evidence>
<dbReference type="PANTHER" id="PTHR43133:SF63">
    <property type="entry name" value="RNA POLYMERASE SIGMA FACTOR FECI-RELATED"/>
    <property type="match status" value="1"/>
</dbReference>
<evidence type="ECO:0000259" key="5">
    <source>
        <dbReference type="Pfam" id="PF04542"/>
    </source>
</evidence>
<organism evidence="7 8">
    <name type="scientific">Thauera phenylacetica B4P</name>
    <dbReference type="NCBI Taxonomy" id="1234382"/>
    <lineage>
        <taxon>Bacteria</taxon>
        <taxon>Pseudomonadati</taxon>
        <taxon>Pseudomonadota</taxon>
        <taxon>Betaproteobacteria</taxon>
        <taxon>Rhodocyclales</taxon>
        <taxon>Zoogloeaceae</taxon>
        <taxon>Thauera</taxon>
    </lineage>
</organism>
<proteinExistence type="inferred from homology"/>
<feature type="domain" description="RNA polymerase sigma-70 region 2" evidence="5">
    <location>
        <begin position="17"/>
        <end position="81"/>
    </location>
</feature>
<comment type="caution">
    <text evidence="7">The sequence shown here is derived from an EMBL/GenBank/DDBJ whole genome shotgun (WGS) entry which is preliminary data.</text>
</comment>
<dbReference type="Gene3D" id="1.10.1740.10">
    <property type="match status" value="1"/>
</dbReference>
<dbReference type="Pfam" id="PF08281">
    <property type="entry name" value="Sigma70_r4_2"/>
    <property type="match status" value="1"/>
</dbReference>
<dbReference type="NCBIfam" id="NF009180">
    <property type="entry name" value="PRK12528.1"/>
    <property type="match status" value="1"/>
</dbReference>
<dbReference type="AlphaFoldDB" id="N6Z592"/>
<dbReference type="InterPro" id="IPR014284">
    <property type="entry name" value="RNA_pol_sigma-70_dom"/>
</dbReference>
<keyword evidence="3" id="KW-0731">Sigma factor</keyword>
<accession>N6Z592</accession>
<reference evidence="7 8" key="1">
    <citation type="submission" date="2012-09" db="EMBL/GenBank/DDBJ databases">
        <title>Draft Genome Sequences of 6 Strains from Genus Thauera.</title>
        <authorList>
            <person name="Liu B."/>
            <person name="Shapleigh J.P."/>
            <person name="Frostegard A.H."/>
        </authorList>
    </citation>
    <scope>NUCLEOTIDE SEQUENCE [LARGE SCALE GENOMIC DNA]</scope>
    <source>
        <strain evidence="7 8">B4P</strain>
    </source>
</reference>
<comment type="similarity">
    <text evidence="1">Belongs to the sigma-70 factor family. ECF subfamily.</text>
</comment>
<dbReference type="NCBIfam" id="TIGR02937">
    <property type="entry name" value="sigma70-ECF"/>
    <property type="match status" value="1"/>
</dbReference>
<dbReference type="Gene3D" id="1.10.10.10">
    <property type="entry name" value="Winged helix-like DNA-binding domain superfamily/Winged helix DNA-binding domain"/>
    <property type="match status" value="1"/>
</dbReference>
<dbReference type="InterPro" id="IPR039425">
    <property type="entry name" value="RNA_pol_sigma-70-like"/>
</dbReference>
<keyword evidence="4" id="KW-0804">Transcription</keyword>
<dbReference type="GO" id="GO:0003677">
    <property type="term" value="F:DNA binding"/>
    <property type="evidence" value="ECO:0007669"/>
    <property type="project" value="InterPro"/>
</dbReference>
<evidence type="ECO:0000256" key="3">
    <source>
        <dbReference type="ARBA" id="ARBA00023082"/>
    </source>
</evidence>
<evidence type="ECO:0000256" key="4">
    <source>
        <dbReference type="ARBA" id="ARBA00023163"/>
    </source>
</evidence>
<dbReference type="SUPFAM" id="SSF88946">
    <property type="entry name" value="Sigma2 domain of RNA polymerase sigma factors"/>
    <property type="match status" value="1"/>
</dbReference>
<dbReference type="GO" id="GO:0006352">
    <property type="term" value="P:DNA-templated transcription initiation"/>
    <property type="evidence" value="ECO:0007669"/>
    <property type="project" value="InterPro"/>
</dbReference>
<dbReference type="InterPro" id="IPR013325">
    <property type="entry name" value="RNA_pol_sigma_r2"/>
</dbReference>
<dbReference type="GO" id="GO:0016987">
    <property type="term" value="F:sigma factor activity"/>
    <property type="evidence" value="ECO:0007669"/>
    <property type="project" value="UniProtKB-KW"/>
</dbReference>